<name>A0AAV4RFQ6_CAEEX</name>
<sequence length="103" mass="11942">MYIIKSEIFASLIVVFYVKFNSFNVSPLKILMLQFIIAEVKIMHIYDPGRYEGNTRHSLSLLCERLSCIVSRCSEAHNNSKPVTRIFRPKGFVTCTWQSPVIR</sequence>
<protein>
    <recommendedName>
        <fullName evidence="3">Secreted protein</fullName>
    </recommendedName>
</protein>
<evidence type="ECO:0000313" key="1">
    <source>
        <dbReference type="EMBL" id="GIY20152.1"/>
    </source>
</evidence>
<evidence type="ECO:0008006" key="3">
    <source>
        <dbReference type="Google" id="ProtNLM"/>
    </source>
</evidence>
<dbReference type="EMBL" id="BPLR01007844">
    <property type="protein sequence ID" value="GIY20152.1"/>
    <property type="molecule type" value="Genomic_DNA"/>
</dbReference>
<dbReference type="AlphaFoldDB" id="A0AAV4RFQ6"/>
<comment type="caution">
    <text evidence="1">The sequence shown here is derived from an EMBL/GenBank/DDBJ whole genome shotgun (WGS) entry which is preliminary data.</text>
</comment>
<accession>A0AAV4RFQ6</accession>
<proteinExistence type="predicted"/>
<keyword evidence="2" id="KW-1185">Reference proteome</keyword>
<evidence type="ECO:0000313" key="2">
    <source>
        <dbReference type="Proteomes" id="UP001054945"/>
    </source>
</evidence>
<organism evidence="1 2">
    <name type="scientific">Caerostris extrusa</name>
    <name type="common">Bark spider</name>
    <name type="synonym">Caerostris bankana</name>
    <dbReference type="NCBI Taxonomy" id="172846"/>
    <lineage>
        <taxon>Eukaryota</taxon>
        <taxon>Metazoa</taxon>
        <taxon>Ecdysozoa</taxon>
        <taxon>Arthropoda</taxon>
        <taxon>Chelicerata</taxon>
        <taxon>Arachnida</taxon>
        <taxon>Araneae</taxon>
        <taxon>Araneomorphae</taxon>
        <taxon>Entelegynae</taxon>
        <taxon>Araneoidea</taxon>
        <taxon>Araneidae</taxon>
        <taxon>Caerostris</taxon>
    </lineage>
</organism>
<reference evidence="1 2" key="1">
    <citation type="submission" date="2021-06" db="EMBL/GenBank/DDBJ databases">
        <title>Caerostris extrusa draft genome.</title>
        <authorList>
            <person name="Kono N."/>
            <person name="Arakawa K."/>
        </authorList>
    </citation>
    <scope>NUCLEOTIDE SEQUENCE [LARGE SCALE GENOMIC DNA]</scope>
</reference>
<dbReference type="Proteomes" id="UP001054945">
    <property type="component" value="Unassembled WGS sequence"/>
</dbReference>
<gene>
    <name evidence="1" type="ORF">CEXT_633591</name>
</gene>